<feature type="compositionally biased region" description="Basic and acidic residues" evidence="1">
    <location>
        <begin position="69"/>
        <end position="84"/>
    </location>
</feature>
<proteinExistence type="predicted"/>
<feature type="compositionally biased region" description="Polar residues" evidence="1">
    <location>
        <begin position="48"/>
        <end position="63"/>
    </location>
</feature>
<dbReference type="AlphaFoldDB" id="A0AAE9YYV2"/>
<feature type="region of interest" description="Disordered" evidence="1">
    <location>
        <begin position="43"/>
        <end position="84"/>
    </location>
</feature>
<protein>
    <submittedName>
        <fullName evidence="2">Uncharacterized protein</fullName>
    </submittedName>
</protein>
<dbReference type="RefSeq" id="WP_044837009.1">
    <property type="nucleotide sequence ID" value="NZ_CP059733.1"/>
</dbReference>
<evidence type="ECO:0000313" key="3">
    <source>
        <dbReference type="Proteomes" id="UP000032352"/>
    </source>
</evidence>
<dbReference type="Proteomes" id="UP000032352">
    <property type="component" value="Chromosome"/>
</dbReference>
<name>A0AAE9YYV2_9GAMM</name>
<dbReference type="KEGG" id="tvd:SG34_020440"/>
<keyword evidence="3" id="KW-1185">Reference proteome</keyword>
<accession>A0AAE9YYV2</accession>
<reference evidence="2 3" key="1">
    <citation type="journal article" date="2015" name="Genome Announc.">
        <title>Draft Genome Sequences of Marine Isolates of Thalassomonas viridans and Thalassomonas actiniarum.</title>
        <authorList>
            <person name="Olonade I."/>
            <person name="van Zyl L.J."/>
            <person name="Trindade M."/>
        </authorList>
    </citation>
    <scope>NUCLEOTIDE SEQUENCE [LARGE SCALE GENOMIC DNA]</scope>
    <source>
        <strain evidence="2 3">XOM25</strain>
    </source>
</reference>
<organism evidence="2 3">
    <name type="scientific">Thalassomonas viridans</name>
    <dbReference type="NCBI Taxonomy" id="137584"/>
    <lineage>
        <taxon>Bacteria</taxon>
        <taxon>Pseudomonadati</taxon>
        <taxon>Pseudomonadota</taxon>
        <taxon>Gammaproteobacteria</taxon>
        <taxon>Alteromonadales</taxon>
        <taxon>Colwelliaceae</taxon>
        <taxon>Thalassomonas</taxon>
    </lineage>
</organism>
<dbReference type="EMBL" id="CP059733">
    <property type="protein sequence ID" value="WDE03731.1"/>
    <property type="molecule type" value="Genomic_DNA"/>
</dbReference>
<gene>
    <name evidence="2" type="ORF">SG34_020440</name>
</gene>
<reference evidence="2 3" key="2">
    <citation type="journal article" date="2022" name="Mar. Drugs">
        <title>Bioassay-Guided Fractionation Leads to the Detection of Cholic Acid Generated by the Rare Thalassomonas sp.</title>
        <authorList>
            <person name="Pheiffer F."/>
            <person name="Schneider Y.K."/>
            <person name="Hansen E.H."/>
            <person name="Andersen J.H."/>
            <person name="Isaksson J."/>
            <person name="Busche T."/>
            <person name="R C."/>
            <person name="Kalinowski J."/>
            <person name="Zyl L.V."/>
            <person name="Trindade M."/>
        </authorList>
    </citation>
    <scope>NUCLEOTIDE SEQUENCE [LARGE SCALE GENOMIC DNA]</scope>
    <source>
        <strain evidence="2 3">XOM25</strain>
    </source>
</reference>
<sequence>MTLLTSTFMPAMATDKVKDTPDMALLEYLAGLVEVDGELVGPMDIAEQTLTPQQEPKTGQVADNPQPAADKDAPATDREDETHD</sequence>
<evidence type="ECO:0000313" key="2">
    <source>
        <dbReference type="EMBL" id="WDE03731.1"/>
    </source>
</evidence>
<evidence type="ECO:0000256" key="1">
    <source>
        <dbReference type="SAM" id="MobiDB-lite"/>
    </source>
</evidence>